<dbReference type="Proteomes" id="UP000501076">
    <property type="component" value="Plasmid pFDU301A"/>
</dbReference>
<feature type="signal peptide" evidence="2">
    <location>
        <begin position="1"/>
        <end position="17"/>
    </location>
</feature>
<feature type="compositionally biased region" description="Polar residues" evidence="1">
    <location>
        <begin position="21"/>
        <end position="37"/>
    </location>
</feature>
<sequence>MRKLLVGMVLVIFAAVAGCSNGESSKETNSSGVQAESSSKDKDAKGKQIVIDGMKDKIPAKYEKQRLMDIKNKDLYSIGDDGTVAALGVYLNESLSDVEKRWGEPDHISQKAPGDQNHFSDKTTYYLPGTGDVEVYWVRFWTWDNMEFADAINDIEVITVYKNGVLPNLLIPNDFSRKFHGDIYKLHSFSAFNLDFQYLDDGMQDGKQVVNVYDNEIGGKSSPEAKSVPALQVHLNIQDSVQRKRTSADEELTMDQAVKFAEDRQKEWEEEQSEIDSKKQ</sequence>
<accession>A0A6M6E2K9</accession>
<name>A0A6M6E2K9_PRIMG</name>
<evidence type="ECO:0008006" key="5">
    <source>
        <dbReference type="Google" id="ProtNLM"/>
    </source>
</evidence>
<organism evidence="3 4">
    <name type="scientific">Priestia megaterium</name>
    <name type="common">Bacillus megaterium</name>
    <dbReference type="NCBI Taxonomy" id="1404"/>
    <lineage>
        <taxon>Bacteria</taxon>
        <taxon>Bacillati</taxon>
        <taxon>Bacillota</taxon>
        <taxon>Bacilli</taxon>
        <taxon>Bacillales</taxon>
        <taxon>Bacillaceae</taxon>
        <taxon>Priestia</taxon>
    </lineage>
</organism>
<evidence type="ECO:0000313" key="3">
    <source>
        <dbReference type="EMBL" id="QJX79976.1"/>
    </source>
</evidence>
<reference evidence="3 4" key="1">
    <citation type="submission" date="2019-10" db="EMBL/GenBank/DDBJ databases">
        <title>Complete genome sequences for adaption low water activity.</title>
        <authorList>
            <person name="Zhao L."/>
            <person name="Zhong J."/>
        </authorList>
    </citation>
    <scope>NUCLEOTIDE SEQUENCE [LARGE SCALE GENOMIC DNA]</scope>
    <source>
        <strain evidence="3 4">FDU301</strain>
        <plasmid evidence="4">pfdu301a</plasmid>
    </source>
</reference>
<keyword evidence="3" id="KW-0614">Plasmid</keyword>
<feature type="chain" id="PRO_5038853104" description="Lipoprotein" evidence="2">
    <location>
        <begin position="18"/>
        <end position="280"/>
    </location>
</feature>
<dbReference type="AlphaFoldDB" id="A0A6M6E2K9"/>
<geneLocation type="plasmid" evidence="4">
    <name>pfdu301a</name>
</geneLocation>
<dbReference type="EMBL" id="CP045273">
    <property type="protein sequence ID" value="QJX79976.1"/>
    <property type="molecule type" value="Genomic_DNA"/>
</dbReference>
<protein>
    <recommendedName>
        <fullName evidence="5">Lipoprotein</fullName>
    </recommendedName>
</protein>
<gene>
    <name evidence="3" type="ORF">FDZ14_28140</name>
</gene>
<evidence type="ECO:0000256" key="2">
    <source>
        <dbReference type="SAM" id="SignalP"/>
    </source>
</evidence>
<keyword evidence="2" id="KW-0732">Signal</keyword>
<evidence type="ECO:0000313" key="4">
    <source>
        <dbReference type="Proteomes" id="UP000501076"/>
    </source>
</evidence>
<dbReference type="PROSITE" id="PS51257">
    <property type="entry name" value="PROKAR_LIPOPROTEIN"/>
    <property type="match status" value="1"/>
</dbReference>
<evidence type="ECO:0000256" key="1">
    <source>
        <dbReference type="SAM" id="MobiDB-lite"/>
    </source>
</evidence>
<dbReference type="RefSeq" id="WP_171777959.1">
    <property type="nucleotide sequence ID" value="NZ_CP045273.1"/>
</dbReference>
<feature type="region of interest" description="Disordered" evidence="1">
    <location>
        <begin position="21"/>
        <end position="46"/>
    </location>
</feature>
<proteinExistence type="predicted"/>